<protein>
    <submittedName>
        <fullName evidence="1">Uncharacterized protein</fullName>
    </submittedName>
</protein>
<sequence>METTAKKTVNCRVAQVKLTYRYKVKPAKSPGIT</sequence>
<accession>A0A839GK20</accession>
<keyword evidence="2" id="KW-1185">Reference proteome</keyword>
<gene>
    <name evidence="1" type="ORF">FHS90_001840</name>
</gene>
<name>A0A839GK20_9BACT</name>
<dbReference type="Proteomes" id="UP000563094">
    <property type="component" value="Unassembled WGS sequence"/>
</dbReference>
<evidence type="ECO:0000313" key="1">
    <source>
        <dbReference type="EMBL" id="MBA9077129.1"/>
    </source>
</evidence>
<dbReference type="EMBL" id="JACJIQ010000006">
    <property type="protein sequence ID" value="MBA9077129.1"/>
    <property type="molecule type" value="Genomic_DNA"/>
</dbReference>
<proteinExistence type="predicted"/>
<comment type="caution">
    <text evidence="1">The sequence shown here is derived from an EMBL/GenBank/DDBJ whole genome shotgun (WGS) entry which is preliminary data.</text>
</comment>
<evidence type="ECO:0000313" key="2">
    <source>
        <dbReference type="Proteomes" id="UP000563094"/>
    </source>
</evidence>
<dbReference type="AlphaFoldDB" id="A0A839GK20"/>
<organism evidence="1 2">
    <name type="scientific">Rufibacter quisquiliarum</name>
    <dbReference type="NCBI Taxonomy" id="1549639"/>
    <lineage>
        <taxon>Bacteria</taxon>
        <taxon>Pseudomonadati</taxon>
        <taxon>Bacteroidota</taxon>
        <taxon>Cytophagia</taxon>
        <taxon>Cytophagales</taxon>
        <taxon>Hymenobacteraceae</taxon>
        <taxon>Rufibacter</taxon>
    </lineage>
</organism>
<reference evidence="1 2" key="1">
    <citation type="submission" date="2020-08" db="EMBL/GenBank/DDBJ databases">
        <title>Genomic Encyclopedia of Type Strains, Phase IV (KMG-IV): sequencing the most valuable type-strain genomes for metagenomic binning, comparative biology and taxonomic classification.</title>
        <authorList>
            <person name="Goeker M."/>
        </authorList>
    </citation>
    <scope>NUCLEOTIDE SEQUENCE [LARGE SCALE GENOMIC DNA]</scope>
    <source>
        <strain evidence="1 2">DSM 29854</strain>
    </source>
</reference>